<evidence type="ECO:0000313" key="2">
    <source>
        <dbReference type="EMBL" id="KOX70739.1"/>
    </source>
</evidence>
<organism evidence="2 3">
    <name type="scientific">Melipona quadrifasciata</name>
    <dbReference type="NCBI Taxonomy" id="166423"/>
    <lineage>
        <taxon>Eukaryota</taxon>
        <taxon>Metazoa</taxon>
        <taxon>Ecdysozoa</taxon>
        <taxon>Arthropoda</taxon>
        <taxon>Hexapoda</taxon>
        <taxon>Insecta</taxon>
        <taxon>Pterygota</taxon>
        <taxon>Neoptera</taxon>
        <taxon>Endopterygota</taxon>
        <taxon>Hymenoptera</taxon>
        <taxon>Apocrita</taxon>
        <taxon>Aculeata</taxon>
        <taxon>Apoidea</taxon>
        <taxon>Anthophila</taxon>
        <taxon>Apidae</taxon>
        <taxon>Melipona</taxon>
    </lineage>
</organism>
<feature type="compositionally biased region" description="Basic and acidic residues" evidence="1">
    <location>
        <begin position="164"/>
        <end position="176"/>
    </location>
</feature>
<protein>
    <submittedName>
        <fullName evidence="2">Uncharacterized protein</fullName>
    </submittedName>
</protein>
<dbReference type="AlphaFoldDB" id="A0A0M8ZW40"/>
<accession>A0A0M8ZW40</accession>
<reference evidence="2 3" key="1">
    <citation type="submission" date="2015-07" db="EMBL/GenBank/DDBJ databases">
        <title>The genome of Melipona quadrifasciata.</title>
        <authorList>
            <person name="Pan H."/>
            <person name="Kapheim K."/>
        </authorList>
    </citation>
    <scope>NUCLEOTIDE SEQUENCE [LARGE SCALE GENOMIC DNA]</scope>
    <source>
        <strain evidence="2">0111107301</strain>
        <tissue evidence="2">Whole body</tissue>
    </source>
</reference>
<keyword evidence="3" id="KW-1185">Reference proteome</keyword>
<gene>
    <name evidence="2" type="ORF">WN51_02163</name>
</gene>
<feature type="region of interest" description="Disordered" evidence="1">
    <location>
        <begin position="150"/>
        <end position="180"/>
    </location>
</feature>
<sequence>MDVPEYGDAAIQKHSSLQECNFAASKKFLCRLGINQVIQTSQAARAEKQNLLVIGPHRGMQLRDWRKVREEQSSPRLLSNVSTGLDAEKLSSEDLAIKESLIREFHSRMCRLHRWIKDDYRNLDCNNVDYWGNLGKDALEIFEETVAPSLKESRTLSRHPSRTVAKDTRGQTDNRAGRVKSQLERTNYSMNRQYNSRRWPNE</sequence>
<evidence type="ECO:0000313" key="3">
    <source>
        <dbReference type="Proteomes" id="UP000053105"/>
    </source>
</evidence>
<dbReference type="EMBL" id="KQ435851">
    <property type="protein sequence ID" value="KOX70739.1"/>
    <property type="molecule type" value="Genomic_DNA"/>
</dbReference>
<proteinExistence type="predicted"/>
<evidence type="ECO:0000256" key="1">
    <source>
        <dbReference type="SAM" id="MobiDB-lite"/>
    </source>
</evidence>
<dbReference type="Proteomes" id="UP000053105">
    <property type="component" value="Unassembled WGS sequence"/>
</dbReference>
<name>A0A0M8ZW40_9HYME</name>